<organism evidence="14 15">
    <name type="scientific">Alteribacter lacisalsi</name>
    <dbReference type="NCBI Taxonomy" id="2045244"/>
    <lineage>
        <taxon>Bacteria</taxon>
        <taxon>Bacillati</taxon>
        <taxon>Bacillota</taxon>
        <taxon>Bacilli</taxon>
        <taxon>Bacillales</taxon>
        <taxon>Bacillaceae</taxon>
        <taxon>Alteribacter</taxon>
    </lineage>
</organism>
<dbReference type="Pfam" id="PF12627">
    <property type="entry name" value="PolyA_pol_RNAbd"/>
    <property type="match status" value="1"/>
</dbReference>
<comment type="cofactor">
    <cofactor evidence="1">
        <name>Mg(2+)</name>
        <dbReference type="ChEBI" id="CHEBI:18420"/>
    </cofactor>
</comment>
<protein>
    <recommendedName>
        <fullName evidence="13">CBS domain-containing protein</fullName>
    </recommendedName>
</protein>
<dbReference type="SUPFAM" id="SSF81301">
    <property type="entry name" value="Nucleotidyltransferase"/>
    <property type="match status" value="1"/>
</dbReference>
<evidence type="ECO:0000256" key="1">
    <source>
        <dbReference type="ARBA" id="ARBA00001946"/>
    </source>
</evidence>
<dbReference type="InterPro" id="IPR046342">
    <property type="entry name" value="CBS_dom_sf"/>
</dbReference>
<feature type="domain" description="CBS" evidence="13">
    <location>
        <begin position="313"/>
        <end position="371"/>
    </location>
</feature>
<dbReference type="CDD" id="cd04595">
    <property type="entry name" value="CBS_pair_DHH_polyA_Pol_assoc"/>
    <property type="match status" value="1"/>
</dbReference>
<comment type="similarity">
    <text evidence="2 12">Belongs to the tRNA nucleotidyltransferase/poly(A) polymerase family.</text>
</comment>
<evidence type="ECO:0000256" key="3">
    <source>
        <dbReference type="ARBA" id="ARBA00022555"/>
    </source>
</evidence>
<evidence type="ECO:0000313" key="14">
    <source>
        <dbReference type="EMBL" id="PYZ98729.1"/>
    </source>
</evidence>
<dbReference type="InterPro" id="IPR003156">
    <property type="entry name" value="DHHA1_dom"/>
</dbReference>
<keyword evidence="11" id="KW-0129">CBS domain</keyword>
<dbReference type="Gene3D" id="3.90.1640.10">
    <property type="entry name" value="inorganic pyrophosphatase (n-terminal core)"/>
    <property type="match status" value="1"/>
</dbReference>
<reference evidence="14 15" key="1">
    <citation type="submission" date="2017-10" db="EMBL/GenBank/DDBJ databases">
        <title>Bacillus sp. nov., a halophilic bacterium isolated from a Yangshapao Lake.</title>
        <authorList>
            <person name="Wang H."/>
        </authorList>
    </citation>
    <scope>NUCLEOTIDE SEQUENCE [LARGE SCALE GENOMIC DNA]</scope>
    <source>
        <strain evidence="14 15">YSP-3</strain>
    </source>
</reference>
<evidence type="ECO:0000256" key="7">
    <source>
        <dbReference type="ARBA" id="ARBA00022723"/>
    </source>
</evidence>
<dbReference type="InterPro" id="IPR043519">
    <property type="entry name" value="NT_sf"/>
</dbReference>
<dbReference type="GO" id="GO:0008033">
    <property type="term" value="P:tRNA processing"/>
    <property type="evidence" value="ECO:0007669"/>
    <property type="project" value="UniProtKB-KW"/>
</dbReference>
<dbReference type="InterPro" id="IPR038763">
    <property type="entry name" value="DHH_sf"/>
</dbReference>
<dbReference type="AlphaFoldDB" id="A0A2W0HPC5"/>
<keyword evidence="5" id="KW-0819">tRNA processing</keyword>
<keyword evidence="8" id="KW-0547">Nucleotide-binding</keyword>
<evidence type="ECO:0000256" key="4">
    <source>
        <dbReference type="ARBA" id="ARBA00022679"/>
    </source>
</evidence>
<evidence type="ECO:0000256" key="6">
    <source>
        <dbReference type="ARBA" id="ARBA00022695"/>
    </source>
</evidence>
<dbReference type="RefSeq" id="WP_110518833.1">
    <property type="nucleotide sequence ID" value="NZ_PDOF01000001.1"/>
</dbReference>
<dbReference type="InterPro" id="IPR002646">
    <property type="entry name" value="PolA_pol_head_dom"/>
</dbReference>
<accession>A0A2W0HPC5</accession>
<dbReference type="Gene3D" id="1.10.3090.10">
    <property type="entry name" value="cca-adding enzyme, domain 2"/>
    <property type="match status" value="1"/>
</dbReference>
<evidence type="ECO:0000256" key="12">
    <source>
        <dbReference type="RuleBase" id="RU003953"/>
    </source>
</evidence>
<dbReference type="PROSITE" id="PS51371">
    <property type="entry name" value="CBS"/>
    <property type="match status" value="2"/>
</dbReference>
<dbReference type="Proteomes" id="UP000248066">
    <property type="component" value="Unassembled WGS sequence"/>
</dbReference>
<dbReference type="PANTHER" id="PTHR47788">
    <property type="entry name" value="POLYA POLYMERASE"/>
    <property type="match status" value="1"/>
</dbReference>
<dbReference type="GO" id="GO:0000166">
    <property type="term" value="F:nucleotide binding"/>
    <property type="evidence" value="ECO:0007669"/>
    <property type="project" value="UniProtKB-KW"/>
</dbReference>
<dbReference type="InterPro" id="IPR052390">
    <property type="entry name" value="tRNA_nt/polyA_polymerase"/>
</dbReference>
<dbReference type="CDD" id="cd05398">
    <property type="entry name" value="NT_ClassII-CCAase"/>
    <property type="match status" value="1"/>
</dbReference>
<dbReference type="SUPFAM" id="SSF54631">
    <property type="entry name" value="CBS-domain pair"/>
    <property type="match status" value="1"/>
</dbReference>
<name>A0A2W0HPC5_9BACI</name>
<dbReference type="InterPro" id="IPR032828">
    <property type="entry name" value="PolyA_RNA-bd"/>
</dbReference>
<dbReference type="Pfam" id="PF01743">
    <property type="entry name" value="PolyA_pol"/>
    <property type="match status" value="1"/>
</dbReference>
<dbReference type="GO" id="GO:0046872">
    <property type="term" value="F:metal ion binding"/>
    <property type="evidence" value="ECO:0007669"/>
    <property type="project" value="UniProtKB-KW"/>
</dbReference>
<dbReference type="InterPro" id="IPR001667">
    <property type="entry name" value="DDH_dom"/>
</dbReference>
<keyword evidence="7" id="KW-0479">Metal-binding</keyword>
<evidence type="ECO:0000256" key="5">
    <source>
        <dbReference type="ARBA" id="ARBA00022694"/>
    </source>
</evidence>
<evidence type="ECO:0000259" key="13">
    <source>
        <dbReference type="PROSITE" id="PS51371"/>
    </source>
</evidence>
<evidence type="ECO:0000256" key="10">
    <source>
        <dbReference type="ARBA" id="ARBA00022884"/>
    </source>
</evidence>
<feature type="domain" description="CBS" evidence="13">
    <location>
        <begin position="375"/>
        <end position="432"/>
    </location>
</feature>
<dbReference type="InterPro" id="IPR000644">
    <property type="entry name" value="CBS_dom"/>
</dbReference>
<keyword evidence="4 12" id="KW-0808">Transferase</keyword>
<gene>
    <name evidence="14" type="ORF">CR205_09180</name>
</gene>
<evidence type="ECO:0000256" key="11">
    <source>
        <dbReference type="PROSITE-ProRule" id="PRU00703"/>
    </source>
</evidence>
<dbReference type="SUPFAM" id="SSF81891">
    <property type="entry name" value="Poly A polymerase C-terminal region-like"/>
    <property type="match status" value="1"/>
</dbReference>
<evidence type="ECO:0000256" key="2">
    <source>
        <dbReference type="ARBA" id="ARBA00007265"/>
    </source>
</evidence>
<dbReference type="GO" id="GO:0016779">
    <property type="term" value="F:nucleotidyltransferase activity"/>
    <property type="evidence" value="ECO:0007669"/>
    <property type="project" value="UniProtKB-KW"/>
</dbReference>
<keyword evidence="15" id="KW-1185">Reference proteome</keyword>
<keyword evidence="3" id="KW-0820">tRNA-binding</keyword>
<dbReference type="OrthoDB" id="9805698at2"/>
<comment type="caution">
    <text evidence="14">The sequence shown here is derived from an EMBL/GenBank/DDBJ whole genome shotgun (WGS) entry which is preliminary data.</text>
</comment>
<dbReference type="PANTHER" id="PTHR47788:SF1">
    <property type="entry name" value="A-ADDING TRNA NUCLEOTIDYLTRANSFERASE"/>
    <property type="match status" value="1"/>
</dbReference>
<dbReference type="Gene3D" id="3.10.580.10">
    <property type="entry name" value="CBS-domain"/>
    <property type="match status" value="1"/>
</dbReference>
<dbReference type="SUPFAM" id="SSF64182">
    <property type="entry name" value="DHH phosphoesterases"/>
    <property type="match status" value="1"/>
</dbReference>
<dbReference type="Pfam" id="PF01368">
    <property type="entry name" value="DHH"/>
    <property type="match status" value="1"/>
</dbReference>
<dbReference type="Gene3D" id="3.10.310.30">
    <property type="match status" value="1"/>
</dbReference>
<dbReference type="Gene3D" id="3.30.460.10">
    <property type="entry name" value="Beta Polymerase, domain 2"/>
    <property type="match status" value="1"/>
</dbReference>
<dbReference type="SMART" id="SM00116">
    <property type="entry name" value="CBS"/>
    <property type="match status" value="2"/>
</dbReference>
<evidence type="ECO:0000256" key="9">
    <source>
        <dbReference type="ARBA" id="ARBA00022842"/>
    </source>
</evidence>
<keyword evidence="10 12" id="KW-0694">RNA-binding</keyword>
<dbReference type="Pfam" id="PF02272">
    <property type="entry name" value="DHHA1"/>
    <property type="match status" value="1"/>
</dbReference>
<evidence type="ECO:0000313" key="15">
    <source>
        <dbReference type="Proteomes" id="UP000248066"/>
    </source>
</evidence>
<keyword evidence="9" id="KW-0460">Magnesium</keyword>
<dbReference type="Pfam" id="PF00571">
    <property type="entry name" value="CBS"/>
    <property type="match status" value="2"/>
</dbReference>
<evidence type="ECO:0000256" key="8">
    <source>
        <dbReference type="ARBA" id="ARBA00022741"/>
    </source>
</evidence>
<dbReference type="EMBL" id="PDOF01000001">
    <property type="protein sequence ID" value="PYZ98729.1"/>
    <property type="molecule type" value="Genomic_DNA"/>
</dbReference>
<dbReference type="GO" id="GO:0000049">
    <property type="term" value="F:tRNA binding"/>
    <property type="evidence" value="ECO:0007669"/>
    <property type="project" value="UniProtKB-KW"/>
</dbReference>
<proteinExistence type="inferred from homology"/>
<keyword evidence="6" id="KW-0548">Nucleotidyltransferase</keyword>
<sequence length="867" mass="95874">MQVILSHTNLDFDGLASMMAAKKLHPDASLVLPDKCQSAVEHYLAIHKDLFSITDERHLDWDNITQVILTDTSSLKRTGNIGNRLPDEVPVLCYDHHGDPPHSTSTFTCIHKKYGACITLLLEKINEEALDISPFEATLFALGLYSDTGSLSYSSTCPEDLLAGSRLLQAGASLEVVEQFKEAPLSGDEQTLFRALMDNMTIEYYDGVDAAIAVHEQESYTGGLASIASLLLSVTGSDAIFCLVRMNDKTFITARSASDRINVLPVIQTLGGGGHAKAASAMRKDLSPLVLADELRQQLHEISGSDTTAKDIMSTPVRVVAPHTSVVDVSKMLYRYGHTGFPVTENGRLAGIISRRDVDKALHHNLGHAPVKGYMSTSPVTINPDTSLEKIQAVMMEKNVGRMPVIDCGEVVGIVSRSNVIEALHGKSPKPKAATETSRSAARTNLAFSAKSRLSQNLFNLITLIGNRASALNMKPYLIGGIVRDLILGRDNQDIDIVVEGNAIELGENLAASEGGSVRTHEAFKTATWTSPEGIKVDLTSARTEYYDYPAALPQVELSDIKEDLYRRDFTINAMGMSLAPVDFGRLIDFFNGYLDIRGGIIKVLYNLSFTEDPTRVLRAMRFEHRFSFHMDEQTETLARNHGRTLSSVSKPRIAGELSRLLIEESPVFFVKRAAELDVFRYILSSHEDVITCLSRLSVYEELAKQVNLEKSIHNWTAILTLLSDFTPDAFSECRSYAHNKQEARYVSEIESISSAVRPAVIKLSEWHRILEGKSSVASAVFFAKAGSEDQAIAEMGRLYLTGREQVKNRISGQDLIKLGLEPGPDFKEWLLEIEGKWLDEPNLTKDDMLRWAQEHLLIRASENETE</sequence>